<dbReference type="InterPro" id="IPR013496">
    <property type="entry name" value="CHP02680"/>
</dbReference>
<dbReference type="PANTHER" id="PTHR45615:SF80">
    <property type="entry name" value="GRIP DOMAIN-CONTAINING PROTEIN"/>
    <property type="match status" value="1"/>
</dbReference>
<feature type="region of interest" description="Disordered" evidence="2">
    <location>
        <begin position="1"/>
        <end position="32"/>
    </location>
</feature>
<feature type="compositionally biased region" description="Basic and acidic residues" evidence="2">
    <location>
        <begin position="623"/>
        <end position="643"/>
    </location>
</feature>
<feature type="compositionally biased region" description="Basic and acidic residues" evidence="2">
    <location>
        <begin position="508"/>
        <end position="525"/>
    </location>
</feature>
<evidence type="ECO:0000256" key="2">
    <source>
        <dbReference type="SAM" id="MobiDB-lite"/>
    </source>
</evidence>
<dbReference type="Pfam" id="PF13558">
    <property type="entry name" value="SbcC_Walker_B"/>
    <property type="match status" value="1"/>
</dbReference>
<reference evidence="4" key="1">
    <citation type="submission" date="2016-10" db="EMBL/GenBank/DDBJ databases">
        <authorList>
            <person name="Varghese N."/>
            <person name="Submissions S."/>
        </authorList>
    </citation>
    <scope>NUCLEOTIDE SEQUENCE [LARGE SCALE GENOMIC DNA]</scope>
    <source>
        <strain evidence="4">DSM 45460</strain>
    </source>
</reference>
<feature type="region of interest" description="Disordered" evidence="2">
    <location>
        <begin position="851"/>
        <end position="886"/>
    </location>
</feature>
<evidence type="ECO:0000313" key="4">
    <source>
        <dbReference type="Proteomes" id="UP000199213"/>
    </source>
</evidence>
<dbReference type="Proteomes" id="UP000199213">
    <property type="component" value="Unassembled WGS sequence"/>
</dbReference>
<gene>
    <name evidence="3" type="ORF">SAMN04487820_11137</name>
</gene>
<organism evidence="3 4">
    <name type="scientific">Actinopolyspora mzabensis</name>
    <dbReference type="NCBI Taxonomy" id="995066"/>
    <lineage>
        <taxon>Bacteria</taxon>
        <taxon>Bacillati</taxon>
        <taxon>Actinomycetota</taxon>
        <taxon>Actinomycetes</taxon>
        <taxon>Actinopolysporales</taxon>
        <taxon>Actinopolysporaceae</taxon>
        <taxon>Actinopolyspora</taxon>
    </lineage>
</organism>
<name>A0A1G9E040_ACTMZ</name>
<dbReference type="Gene3D" id="3.40.50.300">
    <property type="entry name" value="P-loop containing nucleotide triphosphate hydrolases"/>
    <property type="match status" value="2"/>
</dbReference>
<protein>
    <submittedName>
        <fullName evidence="3">TIGR02680 family protein</fullName>
    </submittedName>
</protein>
<dbReference type="NCBIfam" id="TIGR02680">
    <property type="entry name" value="TIGR02680 family protein"/>
    <property type="match status" value="1"/>
</dbReference>
<sequence length="1403" mass="154952">MSTEAVTRPDGAAGQHLSTAPGGDSPGREEVGGRWRLRRGGVVNIWQYANQTFDLSGGRAIFQGTNGSGKSRTLELLLPLCLDGDLRQIGSKGFDTVSMKRLMLDERESGGNRLGYAWVELSRTARDGSERFLTCGIGVKATATSNQISDSWRFVTERRVEHDLRLIGSGEVPLSQPQLRDELGAECLHDEQSFRARIAGTVYGITPERYGDLLHLQRTLRNPDVGLRVQEGQLEQILSDALPPLDSTLIQRLATSFEDLESIRENILRLTTADSALSSFLTTYADYALTVLRTRAKASREAARQHDSLHTTIDELAERYRSELDERSENEELVGELEQRDRELDSSLGALRQSPAYTELQNLHDRRALVDNERSAAEGALRTAERHRDQEQRSASTVLGMLERLSSDIDAAEQHRRQADAGLRASGLDGSLAPAIPTMPPTEATVRWEVVRGTADSGSEWLDVARHIPPQPDTEELASRLREVDEHAAAAVEAARERGALTLTLRQQAEETDRQRAEVSDAERQAEAAKVTATEAAARRNQVRQDLYDTAVTWLDRVRRWWHDSALASEAPGTPPPPESPTPEQLTADRFAARGGRERMREWAQPVLHRVRMRITELDRKLAETRSAVSERDTELAELRSGGERVPASPNRATPERDPASGEAFYRLVDFAESLPESERAALEGALEACGLLNAWVTADGTATDAATADVVATPGERLTAGSLADLLVPAAEPDCCVPDARIEALLRSVAVADTAGTAVRTDGHWRTGVLSGAWRKETAEYVGAGARNAARQQRITELEAELAELRAELGEVERQRAASARHAESLERELESYPDDDELFSAHARLSSAVDDADEAQRTANRSRQAHEQAEARWQAMRSELSRAAGRAGLQPETEALQEANRAATDARRALETLREAVGSRCLGTLKQLGTTVLHHDATVADRMAAESLAEQHCANHAEQAAALAELTASVDDEGKRVAEQVAELTREQEQLRERLPEVRERIAAAREEAGKLDEKLTAARARLSERESESRAAASALRRAMELPGLWAAAVAATEGELPESPDGVEEAATALLSTAVTRSSPGSTTAKAVHDKLHPLQQSLSGHFDVTTAEEDEVLTVTVIGEEGPLPVAEAALRISRRLVEQREYLNEQYRSIFADYLIRDLAERLRDQIAVARDLCDRMNRVLEGARSSQGVHVQLDWQPATALSEDLRQAIEVVRKPFAERGEQEDALLRRVFTELIESQRESVSGGYGEILAKALDYRDWYEFTVRVRDSGPDNRQRVRRLRQLSSGETRLVSYVTLFAAAASFYDAIESASQQHDPLRLVLLDEAFERLDDPTVARMLGLLVDLDMDWMITWPSGWGVSPKIPKMHIYDVLRPRSGHGIACTHTVWNGRGLERTEH</sequence>
<keyword evidence="4" id="KW-1185">Reference proteome</keyword>
<dbReference type="EMBL" id="FNFM01000011">
    <property type="protein sequence ID" value="SDK69430.1"/>
    <property type="molecule type" value="Genomic_DNA"/>
</dbReference>
<dbReference type="OrthoDB" id="8527901at2"/>
<dbReference type="InterPro" id="IPR027417">
    <property type="entry name" value="P-loop_NTPase"/>
</dbReference>
<proteinExistence type="predicted"/>
<feature type="coiled-coil region" evidence="1">
    <location>
        <begin position="789"/>
        <end position="830"/>
    </location>
</feature>
<evidence type="ECO:0000313" key="3">
    <source>
        <dbReference type="EMBL" id="SDK69430.1"/>
    </source>
</evidence>
<evidence type="ECO:0000256" key="1">
    <source>
        <dbReference type="SAM" id="Coils"/>
    </source>
</evidence>
<dbReference type="RefSeq" id="WP_092630512.1">
    <property type="nucleotide sequence ID" value="NZ_FNFM01000011.1"/>
</dbReference>
<accession>A0A1G9E040</accession>
<keyword evidence="1" id="KW-0175">Coiled coil</keyword>
<feature type="coiled-coil region" evidence="1">
    <location>
        <begin position="976"/>
        <end position="1024"/>
    </location>
</feature>
<dbReference type="SUPFAM" id="SSF52540">
    <property type="entry name" value="P-loop containing nucleoside triphosphate hydrolases"/>
    <property type="match status" value="1"/>
</dbReference>
<feature type="region of interest" description="Disordered" evidence="2">
    <location>
        <begin position="506"/>
        <end position="525"/>
    </location>
</feature>
<dbReference type="PANTHER" id="PTHR45615">
    <property type="entry name" value="MYOSIN HEAVY CHAIN, NON-MUSCLE"/>
    <property type="match status" value="1"/>
</dbReference>
<feature type="region of interest" description="Disordered" evidence="2">
    <location>
        <begin position="623"/>
        <end position="659"/>
    </location>
</feature>